<feature type="transmembrane region" description="Helical" evidence="9">
    <location>
        <begin position="110"/>
        <end position="131"/>
    </location>
</feature>
<keyword evidence="7 8" id="KW-0472">Membrane</keyword>
<protein>
    <recommendedName>
        <fullName evidence="8">Riboflavin transporter</fullName>
    </recommendedName>
</protein>
<evidence type="ECO:0000313" key="12">
    <source>
        <dbReference type="Proteomes" id="UP000290921"/>
    </source>
</evidence>
<dbReference type="Gene3D" id="1.10.1760.20">
    <property type="match status" value="1"/>
</dbReference>
<keyword evidence="3 8" id="KW-0813">Transport</keyword>
<dbReference type="AlphaFoldDB" id="A0A4Q0VCR3"/>
<comment type="subcellular location">
    <subcellularLocation>
        <location evidence="1">Cell membrane</location>
        <topology evidence="1">Multi-pass membrane protein</topology>
    </subcellularLocation>
</comment>
<proteinExistence type="inferred from homology"/>
<keyword evidence="5 9" id="KW-0812">Transmembrane</keyword>
<evidence type="ECO:0000256" key="9">
    <source>
        <dbReference type="SAM" id="Phobius"/>
    </source>
</evidence>
<evidence type="ECO:0000313" key="13">
    <source>
        <dbReference type="Proteomes" id="UP001321763"/>
    </source>
</evidence>
<dbReference type="GO" id="GO:0005886">
    <property type="term" value="C:plasma membrane"/>
    <property type="evidence" value="ECO:0007669"/>
    <property type="project" value="UniProtKB-SubCell"/>
</dbReference>
<evidence type="ECO:0000256" key="4">
    <source>
        <dbReference type="ARBA" id="ARBA00022475"/>
    </source>
</evidence>
<comment type="similarity">
    <text evidence="2 8">Belongs to the prokaryotic riboflavin transporter (P-RFT) (TC 2.A.87) family.</text>
</comment>
<gene>
    <name evidence="11" type="ORF">DP130_07620</name>
    <name evidence="10" type="ORF">K234311028_01670</name>
</gene>
<evidence type="ECO:0000313" key="11">
    <source>
        <dbReference type="EMBL" id="RXI48590.1"/>
    </source>
</evidence>
<keyword evidence="4 8" id="KW-1003">Cell membrane</keyword>
<dbReference type="InterPro" id="IPR025720">
    <property type="entry name" value="RibU"/>
</dbReference>
<dbReference type="Proteomes" id="UP001321763">
    <property type="component" value="Chromosome"/>
</dbReference>
<sequence length="204" mass="22191">MKDKKLSRSIKITLLSTIAFLLMYIELAVPFFPEFLKIDISDIPALIGAFALGPVEGVIIQLLKNILHGIFATKTGFVGEVANFAVGSVLVFIAGYIYRSHKSKKSAFVGLLAGTILMSAVAGILNLYVFIPLYQKVLHIPIEAFIQMASKVNPAINSLGTLVLWSIVPFNLLKGIFISTLTMGIYKKVSPILHEDGVKKGQIA</sequence>
<dbReference type="PANTHER" id="PTHR38438">
    <property type="entry name" value="RIBOFLAVIN TRANSPORTER RIBU"/>
    <property type="match status" value="1"/>
</dbReference>
<evidence type="ECO:0000256" key="7">
    <source>
        <dbReference type="ARBA" id="ARBA00023136"/>
    </source>
</evidence>
<comment type="function">
    <text evidence="8">Probably a riboflavin-binding protein that interacts with the energy-coupling factor (ECF) ABC-transporter complex.</text>
</comment>
<feature type="transmembrane region" description="Helical" evidence="9">
    <location>
        <begin position="162"/>
        <end position="186"/>
    </location>
</feature>
<accession>A0A4Q0VCR3</accession>
<feature type="transmembrane region" description="Helical" evidence="9">
    <location>
        <begin position="12"/>
        <end position="32"/>
    </location>
</feature>
<dbReference type="InterPro" id="IPR024529">
    <property type="entry name" value="ECF_trnsprt_substrate-spec"/>
</dbReference>
<dbReference type="GO" id="GO:0032217">
    <property type="term" value="F:riboflavin transmembrane transporter activity"/>
    <property type="evidence" value="ECO:0007669"/>
    <property type="project" value="UniProtKB-UniRule"/>
</dbReference>
<dbReference type="PIRSF" id="PIRSF037778">
    <property type="entry name" value="UCP037778_transp_RibU"/>
    <property type="match status" value="1"/>
</dbReference>
<reference evidence="11 12" key="1">
    <citation type="submission" date="2018-06" db="EMBL/GenBank/DDBJ databases">
        <title>Genome conservation of Clostridium tetani.</title>
        <authorList>
            <person name="Bruggemann H."/>
            <person name="Popoff M.R."/>
        </authorList>
    </citation>
    <scope>NUCLEOTIDE SEQUENCE [LARGE SCALE GENOMIC DNA]</scope>
    <source>
        <strain evidence="11 12">2017.061</strain>
    </source>
</reference>
<organism evidence="11 12">
    <name type="scientific">Clostridium tetani</name>
    <dbReference type="NCBI Taxonomy" id="1513"/>
    <lineage>
        <taxon>Bacteria</taxon>
        <taxon>Bacillati</taxon>
        <taxon>Bacillota</taxon>
        <taxon>Clostridia</taxon>
        <taxon>Eubacteriales</taxon>
        <taxon>Clostridiaceae</taxon>
        <taxon>Clostridium</taxon>
    </lineage>
</organism>
<dbReference type="RefSeq" id="WP_129030396.1">
    <property type="nucleotide sequence ID" value="NZ_AP026806.1"/>
</dbReference>
<evidence type="ECO:0000256" key="2">
    <source>
        <dbReference type="ARBA" id="ARBA00005540"/>
    </source>
</evidence>
<dbReference type="Pfam" id="PF12822">
    <property type="entry name" value="ECF_trnsprt"/>
    <property type="match status" value="1"/>
</dbReference>
<evidence type="ECO:0000256" key="5">
    <source>
        <dbReference type="ARBA" id="ARBA00022692"/>
    </source>
</evidence>
<evidence type="ECO:0000313" key="10">
    <source>
        <dbReference type="EMBL" id="BDR79921.1"/>
    </source>
</evidence>
<dbReference type="Proteomes" id="UP000290921">
    <property type="component" value="Unassembled WGS sequence"/>
</dbReference>
<reference evidence="10 13" key="2">
    <citation type="submission" date="2022-09" db="EMBL/GenBank/DDBJ databases">
        <title>complete genome sequences of Clostridium tetani str. KHSU-234311-028 isolated from soil.</title>
        <authorList>
            <person name="Sekizuka T."/>
            <person name="Shitada C."/>
            <person name="Takahashi M."/>
            <person name="Kuroda M."/>
        </authorList>
    </citation>
    <scope>NUCLEOTIDE SEQUENCE [LARGE SCALE GENOMIC DNA]</scope>
    <source>
        <strain evidence="10 13">KHSU-234311-028</strain>
    </source>
</reference>
<dbReference type="PANTHER" id="PTHR38438:SF1">
    <property type="entry name" value="RIBOFLAVIN TRANSPORTER RIBU"/>
    <property type="match status" value="1"/>
</dbReference>
<evidence type="ECO:0000256" key="6">
    <source>
        <dbReference type="ARBA" id="ARBA00022989"/>
    </source>
</evidence>
<dbReference type="EMBL" id="QMAP01000006">
    <property type="protein sequence ID" value="RXI48590.1"/>
    <property type="molecule type" value="Genomic_DNA"/>
</dbReference>
<dbReference type="EMBL" id="AP026818">
    <property type="protein sequence ID" value="BDR79921.1"/>
    <property type="molecule type" value="Genomic_DNA"/>
</dbReference>
<evidence type="ECO:0000256" key="1">
    <source>
        <dbReference type="ARBA" id="ARBA00004651"/>
    </source>
</evidence>
<name>A0A4Q0VCR3_CLOTA</name>
<keyword evidence="6 9" id="KW-1133">Transmembrane helix</keyword>
<evidence type="ECO:0000256" key="3">
    <source>
        <dbReference type="ARBA" id="ARBA00022448"/>
    </source>
</evidence>
<feature type="transmembrane region" description="Helical" evidence="9">
    <location>
        <begin position="81"/>
        <end position="98"/>
    </location>
</feature>
<evidence type="ECO:0000256" key="8">
    <source>
        <dbReference type="PIRNR" id="PIRNR037778"/>
    </source>
</evidence>